<feature type="domain" description="SPOR" evidence="4">
    <location>
        <begin position="481"/>
        <end position="560"/>
    </location>
</feature>
<feature type="compositionally biased region" description="Basic and acidic residues" evidence="2">
    <location>
        <begin position="1"/>
        <end position="11"/>
    </location>
</feature>
<dbReference type="Pfam" id="PF05036">
    <property type="entry name" value="SPOR"/>
    <property type="match status" value="1"/>
</dbReference>
<feature type="region of interest" description="Disordered" evidence="2">
    <location>
        <begin position="1"/>
        <end position="22"/>
    </location>
</feature>
<dbReference type="EMBL" id="JANIBJ010000023">
    <property type="protein sequence ID" value="MCQ8105029.1"/>
    <property type="molecule type" value="Genomic_DNA"/>
</dbReference>
<evidence type="ECO:0000256" key="2">
    <source>
        <dbReference type="SAM" id="MobiDB-lite"/>
    </source>
</evidence>
<dbReference type="RefSeq" id="WP_256602897.1">
    <property type="nucleotide sequence ID" value="NZ_JANIBJ010000023.1"/>
</dbReference>
<feature type="compositionally biased region" description="Low complexity" evidence="2">
    <location>
        <begin position="244"/>
        <end position="253"/>
    </location>
</feature>
<keyword evidence="1" id="KW-0175">Coiled coil</keyword>
<dbReference type="InterPro" id="IPR007730">
    <property type="entry name" value="SPOR-like_dom"/>
</dbReference>
<protein>
    <submittedName>
        <fullName evidence="5">SPOR domain-containing protein</fullName>
    </submittedName>
</protein>
<keyword evidence="3" id="KW-1133">Transmembrane helix</keyword>
<dbReference type="Gene3D" id="3.30.70.1070">
    <property type="entry name" value="Sporulation related repeat"/>
    <property type="match status" value="1"/>
</dbReference>
<evidence type="ECO:0000313" key="5">
    <source>
        <dbReference type="EMBL" id="MCQ8105029.1"/>
    </source>
</evidence>
<reference evidence="5 6" key="1">
    <citation type="submission" date="2022-07" db="EMBL/GenBank/DDBJ databases">
        <title>Methylomonas rivi sp. nov., Methylomonas rosea sp. nov., Methylomonas aureus sp. nov. and Methylomonas subterranea sp. nov., four novel methanotrophs isolated from a freshwater creek and the deep terrestrial subsurface.</title>
        <authorList>
            <person name="Abin C."/>
            <person name="Sankaranarayanan K."/>
            <person name="Garner C."/>
            <person name="Sindelar R."/>
            <person name="Kotary K."/>
            <person name="Garner R."/>
            <person name="Barclay S."/>
            <person name="Lawson P."/>
            <person name="Krumholz L."/>
        </authorList>
    </citation>
    <scope>NUCLEOTIDE SEQUENCE [LARGE SCALE GENOMIC DNA]</scope>
    <source>
        <strain evidence="5 6">SURF-2</strain>
    </source>
</reference>
<name>A0ABT1THU0_9GAMM</name>
<keyword evidence="3" id="KW-0472">Membrane</keyword>
<dbReference type="PROSITE" id="PS51724">
    <property type="entry name" value="SPOR"/>
    <property type="match status" value="1"/>
</dbReference>
<evidence type="ECO:0000256" key="1">
    <source>
        <dbReference type="SAM" id="Coils"/>
    </source>
</evidence>
<accession>A0ABT1THU0</accession>
<dbReference type="SUPFAM" id="SSF110997">
    <property type="entry name" value="Sporulation related repeat"/>
    <property type="match status" value="1"/>
</dbReference>
<feature type="coiled-coil region" evidence="1">
    <location>
        <begin position="396"/>
        <end position="423"/>
    </location>
</feature>
<sequence>MAQSKNDKNQKPQDSFADDLDSMLNLDGAAEHEAGLIDDDAIDRLLIGDAFEPVEEAEESRFDDIDGLIAIEPSPDEKLATEFDEFGDDIDDLIADIQINPKQNKTIQAEPLPPLDVLAADNVDQAVLELAGDLETFPEQVVDPPEITADMPAGGDVLADMAEIDEFSEDTVQAGHDRADFLLADFDISVEDEFAEDEKSVPEAARPIQSGLASSAELEQRPEIDDTLAGDESSIELEEADSPVSETESVESVQNETAGVGDQRRAERESNAAEVEYAALIAGLGNQINDLVKQQAHLRSELQLKHSKDELTPLADAVDKLQTEQKKAKRTIDALNNKKPVSAYVANAIAVIALVMGGGLGYQGYVAKSQLGQVVEYLHKIQSQINTDPAAEAAEKEMLRNQLDELSRANSVISEQIAELTKSQAGAGKPSGDLGKQLTELSNQDMQMGAAIELLQSKVAALEKNKVSSAPVAKPAPKTPPVARENWVVNLVAFKQDWYAKRKAEEFAGKGVPATVVKSDSKGETWYRLSVDGFKSQYEAAAYAARVKKTLNLDSVWVSKAKN</sequence>
<organism evidence="5 6">
    <name type="scientific">Methylomonas subterranea</name>
    <dbReference type="NCBI Taxonomy" id="2952225"/>
    <lineage>
        <taxon>Bacteria</taxon>
        <taxon>Pseudomonadati</taxon>
        <taxon>Pseudomonadota</taxon>
        <taxon>Gammaproteobacteria</taxon>
        <taxon>Methylococcales</taxon>
        <taxon>Methylococcaceae</taxon>
        <taxon>Methylomonas</taxon>
    </lineage>
</organism>
<gene>
    <name evidence="5" type="ORF">NP590_13010</name>
</gene>
<dbReference type="Proteomes" id="UP001524499">
    <property type="component" value="Unassembled WGS sequence"/>
</dbReference>
<comment type="caution">
    <text evidence="5">The sequence shown here is derived from an EMBL/GenBank/DDBJ whole genome shotgun (WGS) entry which is preliminary data.</text>
</comment>
<evidence type="ECO:0000256" key="3">
    <source>
        <dbReference type="SAM" id="Phobius"/>
    </source>
</evidence>
<evidence type="ECO:0000259" key="4">
    <source>
        <dbReference type="PROSITE" id="PS51724"/>
    </source>
</evidence>
<proteinExistence type="predicted"/>
<dbReference type="InterPro" id="IPR036680">
    <property type="entry name" value="SPOR-like_sf"/>
</dbReference>
<feature type="compositionally biased region" description="Acidic residues" evidence="2">
    <location>
        <begin position="225"/>
        <end position="241"/>
    </location>
</feature>
<keyword evidence="6" id="KW-1185">Reference proteome</keyword>
<keyword evidence="3" id="KW-0812">Transmembrane</keyword>
<feature type="region of interest" description="Disordered" evidence="2">
    <location>
        <begin position="196"/>
        <end position="269"/>
    </location>
</feature>
<evidence type="ECO:0000313" key="6">
    <source>
        <dbReference type="Proteomes" id="UP001524499"/>
    </source>
</evidence>
<feature type="transmembrane region" description="Helical" evidence="3">
    <location>
        <begin position="341"/>
        <end position="362"/>
    </location>
</feature>